<dbReference type="InterPro" id="IPR051313">
    <property type="entry name" value="Bact_iron-sidero_bind"/>
</dbReference>
<feature type="chain" id="PRO_5032537641" evidence="7">
    <location>
        <begin position="24"/>
        <end position="334"/>
    </location>
</feature>
<dbReference type="PROSITE" id="PS51257">
    <property type="entry name" value="PROKAR_LIPOPROTEIN"/>
    <property type="match status" value="1"/>
</dbReference>
<evidence type="ECO:0000256" key="5">
    <source>
        <dbReference type="SAM" id="Coils"/>
    </source>
</evidence>
<dbReference type="KEGG" id="psua:FLK61_23725"/>
<dbReference type="PANTHER" id="PTHR30532:SF28">
    <property type="entry name" value="PETROBACTIN-BINDING PROTEIN YCLQ"/>
    <property type="match status" value="1"/>
</dbReference>
<feature type="compositionally biased region" description="Polar residues" evidence="6">
    <location>
        <begin position="23"/>
        <end position="38"/>
    </location>
</feature>
<reference evidence="10" key="1">
    <citation type="submission" date="2019-07" db="EMBL/GenBank/DDBJ databases">
        <title>Bacillus alkalisoli sp. nov. isolated from saline soil.</title>
        <authorList>
            <person name="Sun J.-Q."/>
            <person name="Xu L."/>
        </authorList>
    </citation>
    <scope>NUCLEOTIDE SEQUENCE [LARGE SCALE GENOMIC DNA]</scope>
    <source>
        <strain evidence="10">M4U3P1</strain>
    </source>
</reference>
<feature type="coiled-coil region" evidence="5">
    <location>
        <begin position="181"/>
        <end position="208"/>
    </location>
</feature>
<name>A0A859F9I3_9BACI</name>
<protein>
    <submittedName>
        <fullName evidence="9">Siderophore ABC transporter substrate-binding protein</fullName>
    </submittedName>
</protein>
<feature type="domain" description="Fe/B12 periplasmic-binding" evidence="8">
    <location>
        <begin position="73"/>
        <end position="334"/>
    </location>
</feature>
<keyword evidence="3" id="KW-0813">Transport</keyword>
<feature type="region of interest" description="Disordered" evidence="6">
    <location>
        <begin position="23"/>
        <end position="55"/>
    </location>
</feature>
<proteinExistence type="inferred from homology"/>
<comment type="subcellular location">
    <subcellularLocation>
        <location evidence="1">Cell membrane</location>
        <topology evidence="1">Lipid-anchor</topology>
    </subcellularLocation>
</comment>
<evidence type="ECO:0000313" key="9">
    <source>
        <dbReference type="EMBL" id="QKS69803.1"/>
    </source>
</evidence>
<dbReference type="Proteomes" id="UP000318138">
    <property type="component" value="Chromosome"/>
</dbReference>
<evidence type="ECO:0000256" key="6">
    <source>
        <dbReference type="SAM" id="MobiDB-lite"/>
    </source>
</evidence>
<accession>A0A859F9I3</accession>
<evidence type="ECO:0000313" key="10">
    <source>
        <dbReference type="Proteomes" id="UP000318138"/>
    </source>
</evidence>
<evidence type="ECO:0000256" key="7">
    <source>
        <dbReference type="SAM" id="SignalP"/>
    </source>
</evidence>
<dbReference type="Gene3D" id="3.40.50.1980">
    <property type="entry name" value="Nitrogenase molybdenum iron protein domain"/>
    <property type="match status" value="2"/>
</dbReference>
<evidence type="ECO:0000259" key="8">
    <source>
        <dbReference type="PROSITE" id="PS50983"/>
    </source>
</evidence>
<dbReference type="InterPro" id="IPR033870">
    <property type="entry name" value="FatB"/>
</dbReference>
<dbReference type="SUPFAM" id="SSF53807">
    <property type="entry name" value="Helical backbone' metal receptor"/>
    <property type="match status" value="1"/>
</dbReference>
<dbReference type="RefSeq" id="WP_176007847.1">
    <property type="nucleotide sequence ID" value="NZ_CP041372.2"/>
</dbReference>
<dbReference type="AlphaFoldDB" id="A0A859F9I3"/>
<sequence length="334" mass="36079">MKKTLLGMSTLAILLAACGNEEASSNASEGNTTNEVNQTEATSNEANTTEEEPTELVVEHDLGETTVPTNPEKVVVFDYGVLDTMRELGVDPIAVPQGNIPSYLNEFESDTYQNAGTLFEPNFEAIFDMDPDLILISGRAAEAYDELSDIAPTVFLGLDTENYVESFEHNTMLLGEIFGKEEEAAEQLATIEEEIEALQSVASGEEGNGLILLTNEGELSAYGTGSRFGLIHDDFGVGVADETIDNSTRHGQNVSFEYVLETNPDYLFVIDRGAVVSDGGEVDGQATLDNDIVGQTTAATEGNVMYLNPEYWYLSSGGLRSVSEMVKEVASVFE</sequence>
<organism evidence="9 10">
    <name type="scientific">Paenalkalicoccus suaedae</name>
    <dbReference type="NCBI Taxonomy" id="2592382"/>
    <lineage>
        <taxon>Bacteria</taxon>
        <taxon>Bacillati</taxon>
        <taxon>Bacillota</taxon>
        <taxon>Bacilli</taxon>
        <taxon>Bacillales</taxon>
        <taxon>Bacillaceae</taxon>
        <taxon>Paenalkalicoccus</taxon>
    </lineage>
</organism>
<dbReference type="PROSITE" id="PS50983">
    <property type="entry name" value="FE_B12_PBP"/>
    <property type="match status" value="1"/>
</dbReference>
<evidence type="ECO:0000256" key="4">
    <source>
        <dbReference type="ARBA" id="ARBA00022729"/>
    </source>
</evidence>
<dbReference type="PANTHER" id="PTHR30532">
    <property type="entry name" value="IRON III DICITRATE-BINDING PERIPLASMIC PROTEIN"/>
    <property type="match status" value="1"/>
</dbReference>
<keyword evidence="10" id="KW-1185">Reference proteome</keyword>
<dbReference type="GO" id="GO:1901678">
    <property type="term" value="P:iron coordination entity transport"/>
    <property type="evidence" value="ECO:0007669"/>
    <property type="project" value="UniProtKB-ARBA"/>
</dbReference>
<evidence type="ECO:0000256" key="2">
    <source>
        <dbReference type="ARBA" id="ARBA00008814"/>
    </source>
</evidence>
<keyword evidence="5" id="KW-0175">Coiled coil</keyword>
<dbReference type="CDD" id="cd01140">
    <property type="entry name" value="FatB"/>
    <property type="match status" value="1"/>
</dbReference>
<gene>
    <name evidence="9" type="ORF">FLK61_23725</name>
</gene>
<feature type="signal peptide" evidence="7">
    <location>
        <begin position="1"/>
        <end position="23"/>
    </location>
</feature>
<dbReference type="Pfam" id="PF01497">
    <property type="entry name" value="Peripla_BP_2"/>
    <property type="match status" value="1"/>
</dbReference>
<dbReference type="GO" id="GO:0005886">
    <property type="term" value="C:plasma membrane"/>
    <property type="evidence" value="ECO:0007669"/>
    <property type="project" value="UniProtKB-SubCell"/>
</dbReference>
<evidence type="ECO:0000256" key="3">
    <source>
        <dbReference type="ARBA" id="ARBA00022448"/>
    </source>
</evidence>
<dbReference type="EMBL" id="CP041372">
    <property type="protein sequence ID" value="QKS69803.1"/>
    <property type="molecule type" value="Genomic_DNA"/>
</dbReference>
<dbReference type="InterPro" id="IPR002491">
    <property type="entry name" value="ABC_transptr_periplasmic_BD"/>
</dbReference>
<dbReference type="GO" id="GO:0030288">
    <property type="term" value="C:outer membrane-bounded periplasmic space"/>
    <property type="evidence" value="ECO:0007669"/>
    <property type="project" value="TreeGrafter"/>
</dbReference>
<keyword evidence="4 7" id="KW-0732">Signal</keyword>
<evidence type="ECO:0000256" key="1">
    <source>
        <dbReference type="ARBA" id="ARBA00004193"/>
    </source>
</evidence>
<comment type="similarity">
    <text evidence="2">Belongs to the bacterial solute-binding protein 8 family.</text>
</comment>